<name>A0A2M4B5G5_9DIPT</name>
<reference evidence="1" key="1">
    <citation type="submission" date="2018-01" db="EMBL/GenBank/DDBJ databases">
        <title>An insight into the sialome of Amazonian anophelines.</title>
        <authorList>
            <person name="Ribeiro J.M."/>
            <person name="Scarpassa V."/>
            <person name="Calvo E."/>
        </authorList>
    </citation>
    <scope>NUCLEOTIDE SEQUENCE</scope>
    <source>
        <tissue evidence="1">Salivary glands</tissue>
    </source>
</reference>
<dbReference type="EMBL" id="GGFK01014978">
    <property type="protein sequence ID" value="MBW48299.1"/>
    <property type="molecule type" value="Transcribed_RNA"/>
</dbReference>
<sequence length="66" mass="7258">MSSSFTMLLCFTFRSTSNSRICTSGGRMWLSWLNVFTATGSPLCLFTPWNTAPVAPLPSTLVVHQT</sequence>
<organism evidence="1">
    <name type="scientific">Anopheles triannulatus</name>
    <dbReference type="NCBI Taxonomy" id="58253"/>
    <lineage>
        <taxon>Eukaryota</taxon>
        <taxon>Metazoa</taxon>
        <taxon>Ecdysozoa</taxon>
        <taxon>Arthropoda</taxon>
        <taxon>Hexapoda</taxon>
        <taxon>Insecta</taxon>
        <taxon>Pterygota</taxon>
        <taxon>Neoptera</taxon>
        <taxon>Endopterygota</taxon>
        <taxon>Diptera</taxon>
        <taxon>Nematocera</taxon>
        <taxon>Culicoidea</taxon>
        <taxon>Culicidae</taxon>
        <taxon>Anophelinae</taxon>
        <taxon>Anopheles</taxon>
    </lineage>
</organism>
<evidence type="ECO:0000313" key="1">
    <source>
        <dbReference type="EMBL" id="MBW48299.1"/>
    </source>
</evidence>
<proteinExistence type="predicted"/>
<dbReference type="AlphaFoldDB" id="A0A2M4B5G5"/>
<accession>A0A2M4B5G5</accession>
<protein>
    <submittedName>
        <fullName evidence="1">Putative secreted protein</fullName>
    </submittedName>
</protein>